<dbReference type="AlphaFoldDB" id="A0A834PE75"/>
<comment type="caution">
    <text evidence="2">The sequence shown here is derived from an EMBL/GenBank/DDBJ whole genome shotgun (WGS) entry which is preliminary data.</text>
</comment>
<evidence type="ECO:0000256" key="1">
    <source>
        <dbReference type="SAM" id="MobiDB-lite"/>
    </source>
</evidence>
<feature type="region of interest" description="Disordered" evidence="1">
    <location>
        <begin position="27"/>
        <end position="61"/>
    </location>
</feature>
<reference evidence="2" key="1">
    <citation type="journal article" date="2020" name="G3 (Bethesda)">
        <title>High-Quality Assemblies for Three Invasive Social Wasps from the &lt;i&gt;Vespula&lt;/i&gt; Genus.</title>
        <authorList>
            <person name="Harrop T.W.R."/>
            <person name="Guhlin J."/>
            <person name="McLaughlin G.M."/>
            <person name="Permina E."/>
            <person name="Stockwell P."/>
            <person name="Gilligan J."/>
            <person name="Le Lec M.F."/>
            <person name="Gruber M.A.M."/>
            <person name="Quinn O."/>
            <person name="Lovegrove M."/>
            <person name="Duncan E.J."/>
            <person name="Remnant E.J."/>
            <person name="Van Eeckhoven J."/>
            <person name="Graham B."/>
            <person name="Knapp R.A."/>
            <person name="Langford K.W."/>
            <person name="Kronenberg Z."/>
            <person name="Press M.O."/>
            <person name="Eacker S.M."/>
            <person name="Wilson-Rankin E.E."/>
            <person name="Purcell J."/>
            <person name="Lester P.J."/>
            <person name="Dearden P.K."/>
        </authorList>
    </citation>
    <scope>NUCLEOTIDE SEQUENCE</scope>
    <source>
        <strain evidence="2">Volc-1</strain>
    </source>
</reference>
<dbReference type="Proteomes" id="UP000600918">
    <property type="component" value="Unassembled WGS sequence"/>
</dbReference>
<feature type="compositionally biased region" description="Basic residues" evidence="1">
    <location>
        <begin position="45"/>
        <end position="56"/>
    </location>
</feature>
<sequence>MQRRCFDDYEYSLSLALPKEAGGIAKQASKASKQAKQASKQASKQARKQASKKASKLGKMNGYMMPRSNFYFLSSYRRVRRAKEEKGVFGFASDPREKSFVARAREGSLHAVRAALYLSDVPLVKLQRLRLFELSVNALLVAATFYEWNSASV</sequence>
<feature type="compositionally biased region" description="Low complexity" evidence="1">
    <location>
        <begin position="27"/>
        <end position="44"/>
    </location>
</feature>
<evidence type="ECO:0000313" key="2">
    <source>
        <dbReference type="EMBL" id="KAF7435884.1"/>
    </source>
</evidence>
<gene>
    <name evidence="2" type="ORF">H0235_004075</name>
</gene>
<name>A0A834PE75_VESPE</name>
<keyword evidence="3" id="KW-1185">Reference proteome</keyword>
<protein>
    <submittedName>
        <fullName evidence="2">Uncharacterized protein</fullName>
    </submittedName>
</protein>
<evidence type="ECO:0000313" key="3">
    <source>
        <dbReference type="Proteomes" id="UP000600918"/>
    </source>
</evidence>
<proteinExistence type="predicted"/>
<organism evidence="2 3">
    <name type="scientific">Vespula pensylvanica</name>
    <name type="common">Western yellow jacket</name>
    <name type="synonym">Wasp</name>
    <dbReference type="NCBI Taxonomy" id="30213"/>
    <lineage>
        <taxon>Eukaryota</taxon>
        <taxon>Metazoa</taxon>
        <taxon>Ecdysozoa</taxon>
        <taxon>Arthropoda</taxon>
        <taxon>Hexapoda</taxon>
        <taxon>Insecta</taxon>
        <taxon>Pterygota</taxon>
        <taxon>Neoptera</taxon>
        <taxon>Endopterygota</taxon>
        <taxon>Hymenoptera</taxon>
        <taxon>Apocrita</taxon>
        <taxon>Aculeata</taxon>
        <taxon>Vespoidea</taxon>
        <taxon>Vespidae</taxon>
        <taxon>Vespinae</taxon>
        <taxon>Vespula</taxon>
    </lineage>
</organism>
<dbReference type="EMBL" id="JACSDY010000002">
    <property type="protein sequence ID" value="KAF7435884.1"/>
    <property type="molecule type" value="Genomic_DNA"/>
</dbReference>
<accession>A0A834PE75</accession>